<proteinExistence type="predicted"/>
<dbReference type="RefSeq" id="WP_130283101.1">
    <property type="nucleotide sequence ID" value="NZ_SGXT01000016.1"/>
</dbReference>
<dbReference type="AlphaFoldDB" id="A0A4Q7TF84"/>
<comment type="caution">
    <text evidence="4">The sequence shown here is derived from an EMBL/GenBank/DDBJ whole genome shotgun (WGS) entry which is preliminary data.</text>
</comment>
<organism evidence="4 5">
    <name type="scientific">Microcella alkaliphila</name>
    <dbReference type="NCBI Taxonomy" id="279828"/>
    <lineage>
        <taxon>Bacteria</taxon>
        <taxon>Bacillati</taxon>
        <taxon>Actinomycetota</taxon>
        <taxon>Actinomycetes</taxon>
        <taxon>Micrococcales</taxon>
        <taxon>Microbacteriaceae</taxon>
        <taxon>Microcella</taxon>
    </lineage>
</organism>
<sequence length="490" mass="47532">MASTPRRSPMLAVVGVAMLIAPIAVLSAPAAASGDSRGAHTDVGAFVNPGETVTVEFPYRAEQYQWAVPDGVTTITVELAAGSGGSVSYGDGDDAVGGVGGYLIAQVPVADVPVVSIIVGARGAANAGGGSTAVAQSTAVLAVAGGGGAGWGCALPGLACARGGAGGFSAESGSSAGRDGENTSPLIDLSVAGTGGTLASAGLSRPEVAVESDGVSEPVSIIRAAAIQPDPGPMTVTAGVISPAVGPVGAAFTGGGSGYFAGGHGASLEVSEFGDGDLASREHYSGGGGGGSGFLAAGVDQIEVRDNVGDGFARITYTVPEPDVVDTVEPQLTLGAAAVRAGGSVTLRGSGLDPEREYPVILNSDPVLLGTVTTDEEGAFDASLTIPASVPAGEHVITVGDASIPITVLAAEGTVDAPPTRLIADEGQGGLELAATGADPAAASILGLVAAALLAAGAAAVRVSRRPTPVRQPTPERQLVPARRAATPAQ</sequence>
<evidence type="ECO:0000256" key="1">
    <source>
        <dbReference type="SAM" id="MobiDB-lite"/>
    </source>
</evidence>
<gene>
    <name evidence="4" type="ORF">EV140_1767</name>
</gene>
<feature type="signal peptide" evidence="3">
    <location>
        <begin position="1"/>
        <end position="32"/>
    </location>
</feature>
<evidence type="ECO:0000256" key="3">
    <source>
        <dbReference type="SAM" id="SignalP"/>
    </source>
</evidence>
<keyword evidence="5" id="KW-1185">Reference proteome</keyword>
<keyword evidence="2" id="KW-1133">Transmembrane helix</keyword>
<dbReference type="OrthoDB" id="3771655at2"/>
<evidence type="ECO:0000313" key="4">
    <source>
        <dbReference type="EMBL" id="RZT59165.1"/>
    </source>
</evidence>
<protein>
    <submittedName>
        <fullName evidence="4">Uncharacterized protein</fullName>
    </submittedName>
</protein>
<feature type="chain" id="PRO_5038356906" evidence="3">
    <location>
        <begin position="33"/>
        <end position="490"/>
    </location>
</feature>
<dbReference type="EMBL" id="SGXT01000016">
    <property type="protein sequence ID" value="RZT59165.1"/>
    <property type="molecule type" value="Genomic_DNA"/>
</dbReference>
<keyword evidence="2" id="KW-0812">Transmembrane</keyword>
<dbReference type="Proteomes" id="UP000292408">
    <property type="component" value="Unassembled WGS sequence"/>
</dbReference>
<reference evidence="4 5" key="1">
    <citation type="journal article" date="2015" name="Stand. Genomic Sci.">
        <title>Genomic Encyclopedia of Bacterial and Archaeal Type Strains, Phase III: the genomes of soil and plant-associated and newly described type strains.</title>
        <authorList>
            <person name="Whitman W.B."/>
            <person name="Woyke T."/>
            <person name="Klenk H.P."/>
            <person name="Zhou Y."/>
            <person name="Lilburn T.G."/>
            <person name="Beck B.J."/>
            <person name="De Vos P."/>
            <person name="Vandamme P."/>
            <person name="Eisen J.A."/>
            <person name="Garrity G."/>
            <person name="Hugenholtz P."/>
            <person name="Kyrpides N.C."/>
        </authorList>
    </citation>
    <scope>NUCLEOTIDE SEQUENCE [LARGE SCALE GENOMIC DNA]</scope>
    <source>
        <strain evidence="4 5">AC4r</strain>
    </source>
</reference>
<keyword evidence="2" id="KW-0472">Membrane</keyword>
<evidence type="ECO:0000313" key="5">
    <source>
        <dbReference type="Proteomes" id="UP000292408"/>
    </source>
</evidence>
<feature type="region of interest" description="Disordered" evidence="1">
    <location>
        <begin position="464"/>
        <end position="490"/>
    </location>
</feature>
<name>A0A4Q7TF84_9MICO</name>
<accession>A0A4Q7TF84</accession>
<feature type="transmembrane region" description="Helical" evidence="2">
    <location>
        <begin position="441"/>
        <end position="461"/>
    </location>
</feature>
<evidence type="ECO:0000256" key="2">
    <source>
        <dbReference type="SAM" id="Phobius"/>
    </source>
</evidence>
<keyword evidence="3" id="KW-0732">Signal</keyword>